<dbReference type="Proteomes" id="UP000035481">
    <property type="component" value="Unassembled WGS sequence"/>
</dbReference>
<feature type="domain" description="Xaa-Pro dipeptidase N-terminal" evidence="9">
    <location>
        <begin position="7"/>
        <end position="155"/>
    </location>
</feature>
<dbReference type="STRING" id="1440762.Y882_14545"/>
<dbReference type="EC" id="3.4.13.9" evidence="7"/>
<keyword evidence="2 7" id="KW-0479">Metal-binding</keyword>
<feature type="domain" description="Peptidase M24" evidence="8">
    <location>
        <begin position="166"/>
        <end position="427"/>
    </location>
</feature>
<dbReference type="OrthoDB" id="9806388at2"/>
<organism evidence="10 11">
    <name type="scientific">Dyella japonica DSM 16301</name>
    <dbReference type="NCBI Taxonomy" id="1440762"/>
    <lineage>
        <taxon>Bacteria</taxon>
        <taxon>Pseudomonadati</taxon>
        <taxon>Pseudomonadota</taxon>
        <taxon>Gammaproteobacteria</taxon>
        <taxon>Lysobacterales</taxon>
        <taxon>Rhodanobacteraceae</taxon>
        <taxon>Dyella</taxon>
    </lineage>
</organism>
<dbReference type="InterPro" id="IPR022846">
    <property type="entry name" value="X_Pro_dipept"/>
</dbReference>
<dbReference type="NCBIfam" id="NF010133">
    <property type="entry name" value="PRK13607.1"/>
    <property type="match status" value="1"/>
</dbReference>
<evidence type="ECO:0000256" key="7">
    <source>
        <dbReference type="HAMAP-Rule" id="MF_01279"/>
    </source>
</evidence>
<keyword evidence="1 7" id="KW-0645">Protease</keyword>
<keyword evidence="6 7" id="KW-0464">Manganese</keyword>
<evidence type="ECO:0000256" key="4">
    <source>
        <dbReference type="ARBA" id="ARBA00022997"/>
    </source>
</evidence>
<dbReference type="GO" id="GO:0046872">
    <property type="term" value="F:metal ion binding"/>
    <property type="evidence" value="ECO:0007669"/>
    <property type="project" value="UniProtKB-KW"/>
</dbReference>
<keyword evidence="4 7" id="KW-0224">Dipeptidase</keyword>
<dbReference type="RefSeq" id="WP_046972608.1">
    <property type="nucleotide sequence ID" value="NZ_JPLA01000042.1"/>
</dbReference>
<dbReference type="InterPro" id="IPR048819">
    <property type="entry name" value="PepQ_N"/>
</dbReference>
<dbReference type="GO" id="GO:0008235">
    <property type="term" value="F:metalloexopeptidase activity"/>
    <property type="evidence" value="ECO:0007669"/>
    <property type="project" value="UniProtKB-UniRule"/>
</dbReference>
<evidence type="ECO:0000259" key="9">
    <source>
        <dbReference type="Pfam" id="PF21216"/>
    </source>
</evidence>
<dbReference type="Gene3D" id="3.90.230.10">
    <property type="entry name" value="Creatinase/methionine aminopeptidase superfamily"/>
    <property type="match status" value="1"/>
</dbReference>
<dbReference type="GO" id="GO:0005829">
    <property type="term" value="C:cytosol"/>
    <property type="evidence" value="ECO:0007669"/>
    <property type="project" value="TreeGrafter"/>
</dbReference>
<dbReference type="PATRIC" id="fig|1440762.4.peg.2633"/>
<dbReference type="AlphaFoldDB" id="A0A0G9GYR4"/>
<evidence type="ECO:0000259" key="8">
    <source>
        <dbReference type="Pfam" id="PF00557"/>
    </source>
</evidence>
<dbReference type="InterPro" id="IPR029149">
    <property type="entry name" value="Creatin/AminoP/Spt16_N"/>
</dbReference>
<reference evidence="10 11" key="1">
    <citation type="journal article" date="2015" name="Antonie Van Leeuwenhoek">
        <title>A phylogenomic and molecular marker based taxonomic framework for the order Xanthomonadales: proposal to transfer the families Algiphilaceae and Solimonadaceae to the order Nevskiales ord. nov. and to create a new family within the order Xanthomonadales, the family Rhodanobacteraceae fam. nov., containing the genus Rhodanobacter and its closest relatives.</title>
        <authorList>
            <person name="Naushad S."/>
            <person name="Adeolu M."/>
            <person name="Wong S."/>
            <person name="Sohail M."/>
            <person name="Schellhorn H.E."/>
            <person name="Gupta R.S."/>
        </authorList>
    </citation>
    <scope>NUCLEOTIDE SEQUENCE [LARGE SCALE GENOMIC DNA]</scope>
    <source>
        <strain evidence="10 11">DSM 16301</strain>
    </source>
</reference>
<evidence type="ECO:0000256" key="1">
    <source>
        <dbReference type="ARBA" id="ARBA00022670"/>
    </source>
</evidence>
<dbReference type="HAMAP" id="MF_01279">
    <property type="entry name" value="X_Pro_dipeptid"/>
    <property type="match status" value="1"/>
</dbReference>
<evidence type="ECO:0000256" key="6">
    <source>
        <dbReference type="ARBA" id="ARBA00023211"/>
    </source>
</evidence>
<comment type="function">
    <text evidence="7">Splits dipeptides with a prolyl residue in the C-terminal position.</text>
</comment>
<evidence type="ECO:0000256" key="2">
    <source>
        <dbReference type="ARBA" id="ARBA00022723"/>
    </source>
</evidence>
<dbReference type="Pfam" id="PF21216">
    <property type="entry name" value="PepQ_N"/>
    <property type="match status" value="1"/>
</dbReference>
<feature type="binding site" evidence="7">
    <location>
        <position position="420"/>
    </location>
    <ligand>
        <name>Mn(2+)</name>
        <dbReference type="ChEBI" id="CHEBI:29035"/>
        <label>1</label>
    </ligand>
</feature>
<feature type="binding site" evidence="7">
    <location>
        <position position="255"/>
    </location>
    <ligand>
        <name>Mn(2+)</name>
        <dbReference type="ChEBI" id="CHEBI:29035"/>
        <label>1</label>
    </ligand>
</feature>
<comment type="cofactor">
    <cofactor evidence="7">
        <name>Mn(2+)</name>
        <dbReference type="ChEBI" id="CHEBI:29035"/>
    </cofactor>
    <text evidence="7">Binds 2 manganese ions per subunit.</text>
</comment>
<keyword evidence="5 7" id="KW-0482">Metalloprotease</keyword>
<dbReference type="PANTHER" id="PTHR43226">
    <property type="entry name" value="XAA-PRO AMINOPEPTIDASE 3"/>
    <property type="match status" value="1"/>
</dbReference>
<evidence type="ECO:0000313" key="10">
    <source>
        <dbReference type="EMBL" id="KLD62680.1"/>
    </source>
</evidence>
<feature type="binding site" evidence="7">
    <location>
        <position position="381"/>
    </location>
    <ligand>
        <name>Mn(2+)</name>
        <dbReference type="ChEBI" id="CHEBI:29035"/>
        <label>1</label>
    </ligand>
</feature>
<evidence type="ECO:0000256" key="3">
    <source>
        <dbReference type="ARBA" id="ARBA00022801"/>
    </source>
</evidence>
<dbReference type="GO" id="GO:0016795">
    <property type="term" value="F:phosphoric triester hydrolase activity"/>
    <property type="evidence" value="ECO:0007669"/>
    <property type="project" value="InterPro"/>
</dbReference>
<gene>
    <name evidence="7" type="primary">pepQ</name>
    <name evidence="10" type="ORF">Y882_14545</name>
</gene>
<dbReference type="SUPFAM" id="SSF55920">
    <property type="entry name" value="Creatinase/aminopeptidase"/>
    <property type="match status" value="1"/>
</dbReference>
<dbReference type="GO" id="GO:0006508">
    <property type="term" value="P:proteolysis"/>
    <property type="evidence" value="ECO:0007669"/>
    <property type="project" value="UniProtKB-KW"/>
</dbReference>
<comment type="catalytic activity">
    <reaction evidence="7">
        <text>Xaa-L-Pro dipeptide + H2O = an L-alpha-amino acid + L-proline</text>
        <dbReference type="Rhea" id="RHEA:76407"/>
        <dbReference type="ChEBI" id="CHEBI:15377"/>
        <dbReference type="ChEBI" id="CHEBI:59869"/>
        <dbReference type="ChEBI" id="CHEBI:60039"/>
        <dbReference type="ChEBI" id="CHEBI:195196"/>
        <dbReference type="EC" id="3.4.13.9"/>
    </reaction>
</comment>
<dbReference type="InterPro" id="IPR052433">
    <property type="entry name" value="X-Pro_dipept-like"/>
</dbReference>
<dbReference type="Pfam" id="PF00557">
    <property type="entry name" value="Peptidase_M24"/>
    <property type="match status" value="1"/>
</dbReference>
<evidence type="ECO:0000313" key="11">
    <source>
        <dbReference type="Proteomes" id="UP000035481"/>
    </source>
</evidence>
<name>A0A0G9GYR4_9GAMM</name>
<feature type="binding site" evidence="7">
    <location>
        <position position="244"/>
    </location>
    <ligand>
        <name>Mn(2+)</name>
        <dbReference type="ChEBI" id="CHEBI:29035"/>
        <label>2</label>
    </ligand>
</feature>
<accession>A0A0G9GYR4</accession>
<dbReference type="EMBL" id="JPLA01000042">
    <property type="protein sequence ID" value="KLD62680.1"/>
    <property type="molecule type" value="Genomic_DNA"/>
</dbReference>
<keyword evidence="3 7" id="KW-0378">Hydrolase</keyword>
<sequence length="442" mass="48728">MHDRLASLYPQHLATLRERADKALALGGGFDHLVIAAGTPLRKFLDDQDYPFVANPHFRHWLPLTDTPGSWIVYTPGQKPKLIFLQPKDYWHVVPAAPSGYWVEHFDIEIVREATDAVALLPDAKTRRAILGPECPTVPGAEANNPQAVLDYLHWHRSYKTPYELELMREASRIGARAHHAAEQAFRAGESEFGIHLAYLTAARQNDAELPYASIVGLNEHGAVLHYTHFDRKPPAESRSFLIDAGASAAGYASDITRTYAAKGHAEFQALIDSVDAAQQGFAAKVRAGQSYPELHIHAHHVLAEVLREHGIVRMSAESAVASGVTSTFFPHGLGHPIGLQVHDVAGFQASETGGTIARPQGHPYLRMTRVLEAGMVVTIEPGLYFIDMLLEELRAKPVASEIDWGRVERFRPYGGIRIEDDVVCTEGDAENLTRDAFAQIA</sequence>
<evidence type="ECO:0000256" key="5">
    <source>
        <dbReference type="ARBA" id="ARBA00023049"/>
    </source>
</evidence>
<comment type="similarity">
    <text evidence="7">Belongs to the peptidase M24B family. Bacterial-type prolidase subfamily.</text>
</comment>
<dbReference type="PROSITE" id="PS00491">
    <property type="entry name" value="PROLINE_PEPTIDASE"/>
    <property type="match status" value="1"/>
</dbReference>
<dbReference type="InterPro" id="IPR001131">
    <property type="entry name" value="Peptidase_M24B_aminopep-P_CS"/>
</dbReference>
<dbReference type="PANTHER" id="PTHR43226:SF8">
    <property type="entry name" value="XAA-PRO DIPEPTIDASE"/>
    <property type="match status" value="1"/>
</dbReference>
<dbReference type="Gene3D" id="3.40.350.10">
    <property type="entry name" value="Creatinase/prolidase N-terminal domain"/>
    <property type="match status" value="1"/>
</dbReference>
<dbReference type="GO" id="GO:0102009">
    <property type="term" value="F:proline dipeptidase activity"/>
    <property type="evidence" value="ECO:0007669"/>
    <property type="project" value="UniProtKB-EC"/>
</dbReference>
<dbReference type="InterPro" id="IPR036005">
    <property type="entry name" value="Creatinase/aminopeptidase-like"/>
</dbReference>
<dbReference type="InterPro" id="IPR000994">
    <property type="entry name" value="Pept_M24"/>
</dbReference>
<feature type="binding site" evidence="7">
    <location>
        <position position="255"/>
    </location>
    <ligand>
        <name>Mn(2+)</name>
        <dbReference type="ChEBI" id="CHEBI:29035"/>
        <label>2</label>
    </ligand>
</feature>
<proteinExistence type="inferred from homology"/>
<feature type="binding site" evidence="7">
    <location>
        <position position="420"/>
    </location>
    <ligand>
        <name>Mn(2+)</name>
        <dbReference type="ChEBI" id="CHEBI:29035"/>
        <label>2</label>
    </ligand>
</feature>
<comment type="caution">
    <text evidence="10">The sequence shown here is derived from an EMBL/GenBank/DDBJ whole genome shotgun (WGS) entry which is preliminary data.</text>
</comment>
<dbReference type="GO" id="GO:0004177">
    <property type="term" value="F:aminopeptidase activity"/>
    <property type="evidence" value="ECO:0007669"/>
    <property type="project" value="TreeGrafter"/>
</dbReference>
<protein>
    <recommendedName>
        <fullName evidence="7">Xaa-Pro dipeptidase</fullName>
        <shortName evidence="7">X-Pro dipeptidase</shortName>
        <ecNumber evidence="7">3.4.13.9</ecNumber>
    </recommendedName>
    <alternativeName>
        <fullName evidence="7">Imidodipeptidase</fullName>
    </alternativeName>
    <alternativeName>
        <fullName evidence="7">Proline dipeptidase</fullName>
        <shortName evidence="7">Prolidase</shortName>
    </alternativeName>
</protein>
<feature type="binding site" evidence="7">
    <location>
        <position position="336"/>
    </location>
    <ligand>
        <name>Mn(2+)</name>
        <dbReference type="ChEBI" id="CHEBI:29035"/>
        <label>1</label>
    </ligand>
</feature>